<dbReference type="AlphaFoldDB" id="A0A6C0CAS7"/>
<protein>
    <submittedName>
        <fullName evidence="1">Uncharacterized protein</fullName>
    </submittedName>
</protein>
<accession>A0A6C0CAS7</accession>
<name>A0A6C0CAS7_9ZZZZ</name>
<dbReference type="EMBL" id="MN739358">
    <property type="protein sequence ID" value="QHT00769.1"/>
    <property type="molecule type" value="Genomic_DNA"/>
</dbReference>
<reference evidence="1" key="1">
    <citation type="journal article" date="2020" name="Nature">
        <title>Giant virus diversity and host interactions through global metagenomics.</title>
        <authorList>
            <person name="Schulz F."/>
            <person name="Roux S."/>
            <person name="Paez-Espino D."/>
            <person name="Jungbluth S."/>
            <person name="Walsh D.A."/>
            <person name="Denef V.J."/>
            <person name="McMahon K.D."/>
            <person name="Konstantinidis K.T."/>
            <person name="Eloe-Fadrosh E.A."/>
            <person name="Kyrpides N.C."/>
            <person name="Woyke T."/>
        </authorList>
    </citation>
    <scope>NUCLEOTIDE SEQUENCE</scope>
    <source>
        <strain evidence="1">GVMAG-M-3300020192-26</strain>
    </source>
</reference>
<organism evidence="1">
    <name type="scientific">viral metagenome</name>
    <dbReference type="NCBI Taxonomy" id="1070528"/>
    <lineage>
        <taxon>unclassified sequences</taxon>
        <taxon>metagenomes</taxon>
        <taxon>organismal metagenomes</taxon>
    </lineage>
</organism>
<sequence length="70" mass="7819">MAESAIEICEKYHLSNFGKRMSGCSLCDGPHNLINCAYRAPNDENLCSCGENKFINADKHIDCEKKVKPL</sequence>
<evidence type="ECO:0000313" key="1">
    <source>
        <dbReference type="EMBL" id="QHT00769.1"/>
    </source>
</evidence>
<proteinExistence type="predicted"/>